<dbReference type="GO" id="GO:0005524">
    <property type="term" value="F:ATP binding"/>
    <property type="evidence" value="ECO:0007669"/>
    <property type="project" value="UniProtKB-UniRule"/>
</dbReference>
<dbReference type="GO" id="GO:0005694">
    <property type="term" value="C:chromosome"/>
    <property type="evidence" value="ECO:0007669"/>
    <property type="project" value="InterPro"/>
</dbReference>
<keyword evidence="6 7" id="KW-0238">DNA-binding</keyword>
<gene>
    <name evidence="7 9" type="primary">smc</name>
    <name evidence="9" type="ORF">Heshes_23190</name>
    <name evidence="10" type="ORF">SAMN04489725_1099</name>
</gene>
<comment type="function">
    <text evidence="7">Required for chromosome condensation and partitioning.</text>
</comment>
<dbReference type="Proteomes" id="UP000182589">
    <property type="component" value="Unassembled WGS sequence"/>
</dbReference>
<feature type="coiled-coil region" evidence="7">
    <location>
        <begin position="780"/>
        <end position="856"/>
    </location>
</feature>
<evidence type="ECO:0000256" key="2">
    <source>
        <dbReference type="ARBA" id="ARBA00022490"/>
    </source>
</evidence>
<accession>A0A1H2UUW7</accession>
<keyword evidence="3 7" id="KW-0547">Nucleotide-binding</keyword>
<dbReference type="GO" id="GO:0007062">
    <property type="term" value="P:sister chromatid cohesion"/>
    <property type="evidence" value="ECO:0007669"/>
    <property type="project" value="InterPro"/>
</dbReference>
<dbReference type="InterPro" id="IPR010935">
    <property type="entry name" value="SMC_hinge"/>
</dbReference>
<dbReference type="PIRSF" id="PIRSF005719">
    <property type="entry name" value="SMC"/>
    <property type="match status" value="1"/>
</dbReference>
<feature type="coiled-coil region" evidence="7">
    <location>
        <begin position="675"/>
        <end position="751"/>
    </location>
</feature>
<comment type="subunit">
    <text evidence="7">Homodimer.</text>
</comment>
<evidence type="ECO:0000313" key="9">
    <source>
        <dbReference type="EMBL" id="GLV14635.1"/>
    </source>
</evidence>
<dbReference type="AlphaFoldDB" id="A0A1H2UUW7"/>
<dbReference type="InterPro" id="IPR027417">
    <property type="entry name" value="P-loop_NTPase"/>
</dbReference>
<comment type="similarity">
    <text evidence="7">Belongs to the SMC family.</text>
</comment>
<dbReference type="InterPro" id="IPR024704">
    <property type="entry name" value="SMC"/>
</dbReference>
<keyword evidence="5 7" id="KW-0175">Coiled coil</keyword>
<dbReference type="Proteomes" id="UP001157137">
    <property type="component" value="Unassembled WGS sequence"/>
</dbReference>
<comment type="subcellular location">
    <subcellularLocation>
        <location evidence="1 7">Cytoplasm</location>
    </subcellularLocation>
</comment>
<keyword evidence="2 7" id="KW-0963">Cytoplasm</keyword>
<sequence length="1190" mass="133500">MYLKQIDIVGFKSFADKSQIVLSPGVTAVVGPNGSGKSNIADAIRWVLGEQSVRNLRGSKMEDVIFAGSELRKPTNLCEVSLTLDNSDRHLPVVFDEVTITRRVFRSGESEYYINRQPCRLKDIHELFMDTGLGRDAYSIIGQGKIEEMLSTRPEDRRGPFEDAAGIVKFKHRRKEAERKLEDTENNLIRVDDILAELTQQLAPLAEERARAEQYQQLSDALEEAEITLLVVEIDRLHERFQQATAAVSGQQAVRDEAQAALAQAEAAWREARASFEETVSQVEALQQRYVRLVEERQRSQGDLALIDQRLEHLAAAAEARQTRRIEQARELEDIEQELSHANTALHEVTEKLGERAAQLNEVATSASEERKNVLTAEIEEMSAELIEVNHRAASLRNELKMLAEQAASEAGKRARFEQDQARWQAQIDDAAAAHRKLAEQVVTLEADMERAAARIEEHERVREEAAEAEATTVTELHRLRAEMQAMQARLELLRDLEQGYDGYALGVRTVLQQAHRGALTGIHGSLAELVHVDKKYEIAIETALGGALQNVVVDREADARAAIHLLKQRQAGRATFMPLDVIKSRRLREGDLDSVRGQDGFLGVASDLVDADPVYRQAVEHLLGNVLIAASLERANALARDLQYRYRIVTLQGDVVSPGGMMTGGHVNRKGPGLLGRSRERQDVEQKLRELQESERALIERQQLLREQVSQAQQARFDAQKDLERLANERQQLQEQMRQLEYQQKSAAERLEALAWEAEQLQSGSDAIALREQTAQQGLVDAETALASLTEALAAKRKELTELEQRLAEAHEQVTGLRIEVATLRQEREGLRVRQKELANRAARLREAIAILDIEAQTAATEERDLRQEATSKRSGVQSLFDAVAEGEQQLELARQARLEREATARQLEGIAHEARQAVAREDELLHRAVVAAERADADLAHALQKMGDNHGMTYEWAKSRYPLTGSVDDLEREVQSLRRRRAALGDVNLGAIEEHERLSERVTFLTEQRDDLVEAQQQLERLIDEIDTEMANRFMETFRQIQAEFAHAFQILFNGGEADLSLTNPEDPLTTGIEVVAKPPGKRLQNLNLLSGGERALTAMALLFAILRVRPVPFCVLDEVEAALDEANVSRFAQQLKVFAAETQFIVITHRRGTMEEADALYGVTMPERGVSSLVSVRLADEIDYETA</sequence>
<dbReference type="CDD" id="cd03278">
    <property type="entry name" value="ABC_SMC_barmotin"/>
    <property type="match status" value="2"/>
</dbReference>
<dbReference type="HAMAP" id="MF_01894">
    <property type="entry name" value="Smc_prok"/>
    <property type="match status" value="1"/>
</dbReference>
<dbReference type="InterPro" id="IPR003395">
    <property type="entry name" value="RecF/RecN/SMC_N"/>
</dbReference>
<evidence type="ECO:0000256" key="1">
    <source>
        <dbReference type="ARBA" id="ARBA00004496"/>
    </source>
</evidence>
<dbReference type="InterPro" id="IPR036277">
    <property type="entry name" value="SMC_hinge_sf"/>
</dbReference>
<evidence type="ECO:0000256" key="4">
    <source>
        <dbReference type="ARBA" id="ARBA00022840"/>
    </source>
</evidence>
<dbReference type="EMBL" id="BSRA01000014">
    <property type="protein sequence ID" value="GLV14635.1"/>
    <property type="molecule type" value="Genomic_DNA"/>
</dbReference>
<dbReference type="GO" id="GO:0030261">
    <property type="term" value="P:chromosome condensation"/>
    <property type="evidence" value="ECO:0007669"/>
    <property type="project" value="InterPro"/>
</dbReference>
<dbReference type="SUPFAM" id="SSF75553">
    <property type="entry name" value="Smc hinge domain"/>
    <property type="match status" value="1"/>
</dbReference>
<feature type="coiled-coil region" evidence="7">
    <location>
        <begin position="969"/>
        <end position="1034"/>
    </location>
</feature>
<dbReference type="GO" id="GO:0007059">
    <property type="term" value="P:chromosome segregation"/>
    <property type="evidence" value="ECO:0007669"/>
    <property type="project" value="UniProtKB-UniRule"/>
</dbReference>
<dbReference type="InterPro" id="IPR011890">
    <property type="entry name" value="SMC_prok"/>
</dbReference>
<evidence type="ECO:0000256" key="5">
    <source>
        <dbReference type="ARBA" id="ARBA00023054"/>
    </source>
</evidence>
<evidence type="ECO:0000313" key="11">
    <source>
        <dbReference type="Proteomes" id="UP000182589"/>
    </source>
</evidence>
<dbReference type="GO" id="GO:0016887">
    <property type="term" value="F:ATP hydrolysis activity"/>
    <property type="evidence" value="ECO:0007669"/>
    <property type="project" value="InterPro"/>
</dbReference>
<evidence type="ECO:0000313" key="10">
    <source>
        <dbReference type="EMBL" id="SDW59768.1"/>
    </source>
</evidence>
<evidence type="ECO:0000256" key="7">
    <source>
        <dbReference type="HAMAP-Rule" id="MF_01894"/>
    </source>
</evidence>
<reference evidence="9" key="3">
    <citation type="submission" date="2023-02" db="EMBL/GenBank/DDBJ databases">
        <title>Proposal of a novel subspecies: Alicyclobacillus hesperidum subspecies aegle.</title>
        <authorList>
            <person name="Goto K."/>
            <person name="Fujii T."/>
            <person name="Yasui K."/>
            <person name="Mochida K."/>
            <person name="Kato-Tanaka Y."/>
            <person name="Morohoshi S."/>
            <person name="An S.Y."/>
            <person name="Kasai H."/>
            <person name="Yokota A."/>
        </authorList>
    </citation>
    <scope>NUCLEOTIDE SEQUENCE</scope>
    <source>
        <strain evidence="9">DSM 12766</strain>
    </source>
</reference>
<dbReference type="Gene3D" id="1.20.1060.20">
    <property type="match status" value="1"/>
</dbReference>
<dbReference type="FunFam" id="3.40.50.300:FF:000984">
    <property type="entry name" value="Chromosome partition protein Smc"/>
    <property type="match status" value="1"/>
</dbReference>
<dbReference type="Pfam" id="PF02463">
    <property type="entry name" value="SMC_N"/>
    <property type="match status" value="1"/>
</dbReference>
<dbReference type="SUPFAM" id="SSF52540">
    <property type="entry name" value="P-loop containing nucleoside triphosphate hydrolases"/>
    <property type="match status" value="1"/>
</dbReference>
<dbReference type="FunFam" id="3.40.50.300:FF:000901">
    <property type="entry name" value="Chromosome partition protein Smc"/>
    <property type="match status" value="1"/>
</dbReference>
<dbReference type="GO" id="GO:0005737">
    <property type="term" value="C:cytoplasm"/>
    <property type="evidence" value="ECO:0007669"/>
    <property type="project" value="UniProtKB-SubCell"/>
</dbReference>
<dbReference type="SMART" id="SM00968">
    <property type="entry name" value="SMC_hinge"/>
    <property type="match status" value="1"/>
</dbReference>
<keyword evidence="11" id="KW-1185">Reference proteome</keyword>
<feature type="domain" description="SMC hinge" evidence="8">
    <location>
        <begin position="521"/>
        <end position="640"/>
    </location>
</feature>
<dbReference type="GO" id="GO:0003677">
    <property type="term" value="F:DNA binding"/>
    <property type="evidence" value="ECO:0007669"/>
    <property type="project" value="UniProtKB-UniRule"/>
</dbReference>
<dbReference type="EMBL" id="FNOJ01000009">
    <property type="protein sequence ID" value="SDW59768.1"/>
    <property type="molecule type" value="Genomic_DNA"/>
</dbReference>
<evidence type="ECO:0000256" key="6">
    <source>
        <dbReference type="ARBA" id="ARBA00023125"/>
    </source>
</evidence>
<keyword evidence="4 7" id="KW-0067">ATP-binding</keyword>
<dbReference type="GO" id="GO:0006260">
    <property type="term" value="P:DNA replication"/>
    <property type="evidence" value="ECO:0007669"/>
    <property type="project" value="UniProtKB-UniRule"/>
</dbReference>
<evidence type="ECO:0000259" key="8">
    <source>
        <dbReference type="SMART" id="SM00968"/>
    </source>
</evidence>
<feature type="coiled-coil region" evidence="7">
    <location>
        <begin position="255"/>
        <end position="497"/>
    </location>
</feature>
<dbReference type="Gene3D" id="3.40.50.300">
    <property type="entry name" value="P-loop containing nucleotide triphosphate hydrolases"/>
    <property type="match status" value="2"/>
</dbReference>
<dbReference type="NCBIfam" id="TIGR02168">
    <property type="entry name" value="SMC_prok_B"/>
    <property type="match status" value="1"/>
</dbReference>
<dbReference type="PANTHER" id="PTHR43977">
    <property type="entry name" value="STRUCTURAL MAINTENANCE OF CHROMOSOMES PROTEIN 3"/>
    <property type="match status" value="1"/>
</dbReference>
<protein>
    <recommendedName>
        <fullName evidence="7">Chromosome partition protein Smc</fullName>
    </recommendedName>
</protein>
<reference evidence="11" key="2">
    <citation type="submission" date="2016-10" db="EMBL/GenBank/DDBJ databases">
        <authorList>
            <person name="Varghese N."/>
        </authorList>
    </citation>
    <scope>NUCLEOTIDE SEQUENCE [LARGE SCALE GENOMIC DNA]</scope>
    <source>
        <strain evidence="11">DSM 12489</strain>
    </source>
</reference>
<dbReference type="STRING" id="89784.SAMN04489725_1099"/>
<feature type="coiled-coil region" evidence="7">
    <location>
        <begin position="167"/>
        <end position="225"/>
    </location>
</feature>
<dbReference type="RefSeq" id="WP_074693162.1">
    <property type="nucleotide sequence ID" value="NZ_BSRA01000014.1"/>
</dbReference>
<dbReference type="Pfam" id="PF06470">
    <property type="entry name" value="SMC_hinge"/>
    <property type="match status" value="1"/>
</dbReference>
<dbReference type="Gene3D" id="3.30.70.1620">
    <property type="match status" value="1"/>
</dbReference>
<organism evidence="10 11">
    <name type="scientific">Alicyclobacillus hesperidum</name>
    <dbReference type="NCBI Taxonomy" id="89784"/>
    <lineage>
        <taxon>Bacteria</taxon>
        <taxon>Bacillati</taxon>
        <taxon>Bacillota</taxon>
        <taxon>Bacilli</taxon>
        <taxon>Bacillales</taxon>
        <taxon>Alicyclobacillaceae</taxon>
        <taxon>Alicyclobacillus</taxon>
    </lineage>
</organism>
<name>A0A1H2UUW7_9BACL</name>
<feature type="binding site" evidence="7">
    <location>
        <begin position="32"/>
        <end position="39"/>
    </location>
    <ligand>
        <name>ATP</name>
        <dbReference type="ChEBI" id="CHEBI:30616"/>
    </ligand>
</feature>
<evidence type="ECO:0000256" key="3">
    <source>
        <dbReference type="ARBA" id="ARBA00022741"/>
    </source>
</evidence>
<comment type="domain">
    <text evidence="7">Contains large globular domains required for ATP hydrolysis at each terminus and a third globular domain forming a flexible hinge near the middle of the molecule. These domains are separated by coiled-coil structures.</text>
</comment>
<proteinExistence type="inferred from homology"/>
<reference evidence="10" key="1">
    <citation type="submission" date="2016-10" db="EMBL/GenBank/DDBJ databases">
        <authorList>
            <person name="de Groot N.N."/>
        </authorList>
    </citation>
    <scope>NUCLEOTIDE SEQUENCE [LARGE SCALE GENOMIC DNA]</scope>
    <source>
        <strain evidence="10">DSM 12489</strain>
    </source>
</reference>